<name>A0A1B6M329_9HEMI</name>
<evidence type="ECO:0000313" key="1">
    <source>
        <dbReference type="EMBL" id="JAT30300.1"/>
    </source>
</evidence>
<gene>
    <name evidence="1" type="ORF">g.37687</name>
</gene>
<sequence>MEAELFTTVTNGSVGAGVAVTTPNVSTEATISTPMKTWNSNPAVISGVKVTAPLMTTNHGMLTGSYAATKVVNRPYNHFPVHHQATLQFNHDRDWKAGVSGQISGSNKEIEFGFGTEF</sequence>
<dbReference type="EMBL" id="GEBQ01009677">
    <property type="protein sequence ID" value="JAT30300.1"/>
    <property type="molecule type" value="Transcribed_RNA"/>
</dbReference>
<accession>A0A1B6M329</accession>
<protein>
    <submittedName>
        <fullName evidence="1">Uncharacterized protein</fullName>
    </submittedName>
</protein>
<dbReference type="AlphaFoldDB" id="A0A1B6M329"/>
<organism evidence="1">
    <name type="scientific">Graphocephala atropunctata</name>
    <dbReference type="NCBI Taxonomy" id="36148"/>
    <lineage>
        <taxon>Eukaryota</taxon>
        <taxon>Metazoa</taxon>
        <taxon>Ecdysozoa</taxon>
        <taxon>Arthropoda</taxon>
        <taxon>Hexapoda</taxon>
        <taxon>Insecta</taxon>
        <taxon>Pterygota</taxon>
        <taxon>Neoptera</taxon>
        <taxon>Paraneoptera</taxon>
        <taxon>Hemiptera</taxon>
        <taxon>Auchenorrhyncha</taxon>
        <taxon>Membracoidea</taxon>
        <taxon>Cicadellidae</taxon>
        <taxon>Cicadellinae</taxon>
        <taxon>Cicadellini</taxon>
        <taxon>Graphocephala</taxon>
    </lineage>
</organism>
<proteinExistence type="predicted"/>
<reference evidence="1" key="1">
    <citation type="submission" date="2015-11" db="EMBL/GenBank/DDBJ databases">
        <title>De novo transcriptome assembly of four potential Pierce s Disease insect vectors from Arizona vineyards.</title>
        <authorList>
            <person name="Tassone E.E."/>
        </authorList>
    </citation>
    <scope>NUCLEOTIDE SEQUENCE</scope>
</reference>